<dbReference type="Proteomes" id="UP000325579">
    <property type="component" value="Unassembled WGS sequence"/>
</dbReference>
<dbReference type="CDD" id="cd00377">
    <property type="entry name" value="ICL_PEPM"/>
    <property type="match status" value="1"/>
</dbReference>
<keyword evidence="1" id="KW-0418">Kinase</keyword>
<reference evidence="1 2" key="1">
    <citation type="submission" date="2019-04" db="EMBL/GenBank/DDBJ databases">
        <authorList>
            <consortium name="DOE Joint Genome Institute"/>
            <person name="Mondo S."/>
            <person name="Kjaerbolling I."/>
            <person name="Vesth T."/>
            <person name="Frisvad J.C."/>
            <person name="Nybo J.L."/>
            <person name="Theobald S."/>
            <person name="Kildgaard S."/>
            <person name="Isbrandt T."/>
            <person name="Kuo A."/>
            <person name="Sato A."/>
            <person name="Lyhne E.K."/>
            <person name="Kogle M.E."/>
            <person name="Wiebenga A."/>
            <person name="Kun R.S."/>
            <person name="Lubbers R.J."/>
            <person name="Makela M.R."/>
            <person name="Barry K."/>
            <person name="Chovatia M."/>
            <person name="Clum A."/>
            <person name="Daum C."/>
            <person name="Haridas S."/>
            <person name="He G."/>
            <person name="LaButti K."/>
            <person name="Lipzen A."/>
            <person name="Riley R."/>
            <person name="Salamov A."/>
            <person name="Simmons B.A."/>
            <person name="Magnuson J.K."/>
            <person name="Henrissat B."/>
            <person name="Mortensen U.H."/>
            <person name="Larsen T.O."/>
            <person name="Devries R.P."/>
            <person name="Grigoriev I.V."/>
            <person name="Machida M."/>
            <person name="Baker S.E."/>
            <person name="Andersen M.R."/>
            <person name="Cantor M.N."/>
            <person name="Hua S.X."/>
        </authorList>
    </citation>
    <scope>NUCLEOTIDE SEQUENCE [LARGE SCALE GENOMIC DNA]</scope>
    <source>
        <strain evidence="1 2">CBS 119388</strain>
    </source>
</reference>
<accession>A0A5N6HXS6</accession>
<dbReference type="SUPFAM" id="SSF51621">
    <property type="entry name" value="Phosphoenolpyruvate/pyruvate domain"/>
    <property type="match status" value="1"/>
</dbReference>
<dbReference type="InterPro" id="IPR015813">
    <property type="entry name" value="Pyrv/PenolPyrv_kinase-like_dom"/>
</dbReference>
<sequence>MTFLNQVVEIYIHILLSLINTTHEPQTTAMTKSIVNTNPYPFHFESSTPVQTDTNGKTQDIPVTIPNSRGKIPSLQASRLRSMVLEAHNDPSKIVAHVCSYDALSSKLCEEAGFPVVFLAGYAMASAFALPDTGYIAFQEVAAKVQEVVRATSVPVLVDGDTGYGGPMNVRRTVEGFARAGAAGIMIEDQTWPKRCGHTRGKAVVSRSEAYARWRAAVDARNEGLDVWIMARTDSLIHGYDEALARAREAIKIGVDCVFVEALPDRETMLRLRKDLDFPVFANIIEGGKTENLSAKDLAELGYSAVAYPWTLVAAKLKSIRETLEAIKGSFMVGKPPTVLSYEEVCEGVGFNRYYEMEEKYQYDGSTTGSNGYQWA</sequence>
<protein>
    <submittedName>
        <fullName evidence="1">Pyruvate/Phosphoenolpyruvate kinase-like domain-containing protein</fullName>
    </submittedName>
</protein>
<dbReference type="GO" id="GO:0016301">
    <property type="term" value="F:kinase activity"/>
    <property type="evidence" value="ECO:0007669"/>
    <property type="project" value="UniProtKB-KW"/>
</dbReference>
<evidence type="ECO:0000313" key="2">
    <source>
        <dbReference type="Proteomes" id="UP000325579"/>
    </source>
</evidence>
<name>A0A5N6HXS6_9EURO</name>
<evidence type="ECO:0000313" key="1">
    <source>
        <dbReference type="EMBL" id="KAE8405020.1"/>
    </source>
</evidence>
<dbReference type="InterPro" id="IPR040442">
    <property type="entry name" value="Pyrv_kinase-like_dom_sf"/>
</dbReference>
<organism evidence="1 2">
    <name type="scientific">Aspergillus pseudonomiae</name>
    <dbReference type="NCBI Taxonomy" id="1506151"/>
    <lineage>
        <taxon>Eukaryota</taxon>
        <taxon>Fungi</taxon>
        <taxon>Dikarya</taxon>
        <taxon>Ascomycota</taxon>
        <taxon>Pezizomycotina</taxon>
        <taxon>Eurotiomycetes</taxon>
        <taxon>Eurotiomycetidae</taxon>
        <taxon>Eurotiales</taxon>
        <taxon>Aspergillaceae</taxon>
        <taxon>Aspergillus</taxon>
        <taxon>Aspergillus subgen. Circumdati</taxon>
    </lineage>
</organism>
<keyword evidence="1" id="KW-0808">Transferase</keyword>
<dbReference type="InterPro" id="IPR039556">
    <property type="entry name" value="ICL/PEPM"/>
</dbReference>
<accession>A0A5N7DF35</accession>
<dbReference type="Pfam" id="PF13714">
    <property type="entry name" value="PEP_mutase"/>
    <property type="match status" value="1"/>
</dbReference>
<keyword evidence="2" id="KW-1185">Reference proteome</keyword>
<dbReference type="OrthoDB" id="1923844at2759"/>
<dbReference type="RefSeq" id="XP_031942339.1">
    <property type="nucleotide sequence ID" value="XM_032086999.1"/>
</dbReference>
<dbReference type="PANTHER" id="PTHR42905:SF13">
    <property type="entry name" value="CARBOXYVINYL-CARBOXYPHOSPHONATE PHOSPHORYLMUTASE-RELATED"/>
    <property type="match status" value="1"/>
</dbReference>
<dbReference type="Gene3D" id="3.20.20.60">
    <property type="entry name" value="Phosphoenolpyruvate-binding domains"/>
    <property type="match status" value="1"/>
</dbReference>
<proteinExistence type="predicted"/>
<dbReference type="EMBL" id="ML736763">
    <property type="protein sequence ID" value="KAE8405020.1"/>
    <property type="molecule type" value="Genomic_DNA"/>
</dbReference>
<dbReference type="GeneID" id="43671690"/>
<gene>
    <name evidence="1" type="ORF">BDV37DRAFT_282254</name>
</gene>
<dbReference type="AlphaFoldDB" id="A0A5N6HXS6"/>
<dbReference type="PANTHER" id="PTHR42905">
    <property type="entry name" value="PHOSPHOENOLPYRUVATE CARBOXYLASE"/>
    <property type="match status" value="1"/>
</dbReference>
<keyword evidence="1" id="KW-0670">Pyruvate</keyword>